<evidence type="ECO:0008006" key="5">
    <source>
        <dbReference type="Google" id="ProtNLM"/>
    </source>
</evidence>
<keyword evidence="1" id="KW-0808">Transferase</keyword>
<dbReference type="Gene3D" id="3.40.50.2020">
    <property type="match status" value="1"/>
</dbReference>
<accession>A0A0X8H0P7</accession>
<dbReference type="InterPro" id="IPR000836">
    <property type="entry name" value="PRTase_dom"/>
</dbReference>
<evidence type="ECO:0000256" key="2">
    <source>
        <dbReference type="ARBA" id="ARBA00022726"/>
    </source>
</evidence>
<dbReference type="STRING" id="1514105.AOC36_08050"/>
<name>A0A0X8H0P7_9FIRM</name>
<reference evidence="3 4" key="1">
    <citation type="submission" date="2015-10" db="EMBL/GenBank/DDBJ databases">
        <title>Erysipelothrix larvae sp. LV19 isolated from the larval gut of the rhinoceros beetle, Trypoxylus dichotomus.</title>
        <authorList>
            <person name="Lim S."/>
            <person name="Kim B.-C."/>
        </authorList>
    </citation>
    <scope>NUCLEOTIDE SEQUENCE [LARGE SCALE GENOMIC DNA]</scope>
    <source>
        <strain evidence="3 4">LV19</strain>
    </source>
</reference>
<dbReference type="InterPro" id="IPR050118">
    <property type="entry name" value="Pur/Pyrimidine_PRTase"/>
</dbReference>
<proteinExistence type="predicted"/>
<sequence>MEQLVNRIKTEAIIKNEKILDVSGFFNTRIDPQLMHALGHDFHDHFQSLEFDLYVTVESSGIAPTLSASIASQKPMVVIKKEMTSKQSDDIVQIPCYSYTKDHTFYLTVQRLHIAGKRIVLIDDFLADGNVLDATIALLHQSGAQVCGLGICIAKTFQKGYEKALNLHIPLVLQAKVLSLSPLVVE</sequence>
<evidence type="ECO:0000313" key="4">
    <source>
        <dbReference type="Proteomes" id="UP000063781"/>
    </source>
</evidence>
<keyword evidence="4" id="KW-1185">Reference proteome</keyword>
<dbReference type="GO" id="GO:0006166">
    <property type="term" value="P:purine ribonucleoside salvage"/>
    <property type="evidence" value="ECO:0007669"/>
    <property type="project" value="UniProtKB-KW"/>
</dbReference>
<keyword evidence="2" id="KW-0660">Purine salvage</keyword>
<dbReference type="InterPro" id="IPR029057">
    <property type="entry name" value="PRTase-like"/>
</dbReference>
<dbReference type="CDD" id="cd06223">
    <property type="entry name" value="PRTases_typeI"/>
    <property type="match status" value="1"/>
</dbReference>
<dbReference type="KEGG" id="erl:AOC36_08050"/>
<evidence type="ECO:0000256" key="1">
    <source>
        <dbReference type="ARBA" id="ARBA00022679"/>
    </source>
</evidence>
<dbReference type="RefSeq" id="WP_067633188.1">
    <property type="nucleotide sequence ID" value="NZ_CP013213.1"/>
</dbReference>
<dbReference type="PANTHER" id="PTHR43864:SF1">
    <property type="entry name" value="XANTHINE PHOSPHORIBOSYLTRANSFERASE"/>
    <property type="match status" value="1"/>
</dbReference>
<protein>
    <recommendedName>
        <fullName evidence="5">Xanthine phosphoribosyltransferase</fullName>
    </recommendedName>
</protein>
<dbReference type="Proteomes" id="UP000063781">
    <property type="component" value="Chromosome"/>
</dbReference>
<gene>
    <name evidence="3" type="ORF">AOC36_08050</name>
</gene>
<dbReference type="EMBL" id="CP013213">
    <property type="protein sequence ID" value="AMC93939.1"/>
    <property type="molecule type" value="Genomic_DNA"/>
</dbReference>
<evidence type="ECO:0000313" key="3">
    <source>
        <dbReference type="EMBL" id="AMC93939.1"/>
    </source>
</evidence>
<dbReference type="AlphaFoldDB" id="A0A0X8H0P7"/>
<dbReference type="PANTHER" id="PTHR43864">
    <property type="entry name" value="HYPOXANTHINE/GUANINE PHOSPHORIBOSYLTRANSFERASE"/>
    <property type="match status" value="1"/>
</dbReference>
<dbReference type="GO" id="GO:0016740">
    <property type="term" value="F:transferase activity"/>
    <property type="evidence" value="ECO:0007669"/>
    <property type="project" value="UniProtKB-KW"/>
</dbReference>
<dbReference type="OrthoDB" id="9790678at2"/>
<dbReference type="SUPFAM" id="SSF53271">
    <property type="entry name" value="PRTase-like"/>
    <property type="match status" value="1"/>
</dbReference>
<organism evidence="3 4">
    <name type="scientific">Erysipelothrix larvae</name>
    <dbReference type="NCBI Taxonomy" id="1514105"/>
    <lineage>
        <taxon>Bacteria</taxon>
        <taxon>Bacillati</taxon>
        <taxon>Bacillota</taxon>
        <taxon>Erysipelotrichia</taxon>
        <taxon>Erysipelotrichales</taxon>
        <taxon>Erysipelotrichaceae</taxon>
        <taxon>Erysipelothrix</taxon>
    </lineage>
</organism>